<dbReference type="CDD" id="cd00254">
    <property type="entry name" value="LT-like"/>
    <property type="match status" value="1"/>
</dbReference>
<dbReference type="SUPFAM" id="SSF53955">
    <property type="entry name" value="Lysozyme-like"/>
    <property type="match status" value="1"/>
</dbReference>
<dbReference type="Proteomes" id="UP000249393">
    <property type="component" value="Unassembled WGS sequence"/>
</dbReference>
<comment type="similarity">
    <text evidence="1">Belongs to the transglycosylase Slt family.</text>
</comment>
<dbReference type="InterPro" id="IPR023346">
    <property type="entry name" value="Lysozyme-like_dom_sf"/>
</dbReference>
<evidence type="ECO:0000256" key="2">
    <source>
        <dbReference type="ARBA" id="ARBA00009387"/>
    </source>
</evidence>
<dbReference type="Pfam" id="PF01464">
    <property type="entry name" value="SLT"/>
    <property type="match status" value="1"/>
</dbReference>
<comment type="similarity">
    <text evidence="2">Belongs to the virb1 family.</text>
</comment>
<dbReference type="RefSeq" id="WP_304273845.1">
    <property type="nucleotide sequence ID" value="NZ_QFQZ01000005.1"/>
</dbReference>
<gene>
    <name evidence="5" type="ORF">DI526_02830</name>
</gene>
<proteinExistence type="inferred from homology"/>
<dbReference type="AlphaFoldDB" id="A0A2W5VFL4"/>
<dbReference type="Gene3D" id="1.10.530.10">
    <property type="match status" value="1"/>
</dbReference>
<feature type="compositionally biased region" description="Basic and acidic residues" evidence="3">
    <location>
        <begin position="39"/>
        <end position="50"/>
    </location>
</feature>
<sequence>MTAASILSLFGRLQWPFPVPAKTASAVARSRGQGRPPGRRAERARLDDGEHGRTLFSAGISARTPRAWRATTAVFLLLTAAPPALAEPAQQPPPASPTNLVSAAVEEASGRFGLPVSWIEAVIAAESGGDPRAISSKGAMGLMQLMPITWRELRAELGLGADPWDRRDNIIAGAAYLRQLYDRFGRGGFLAAYNAGPARYQAMLDGGRKLPAETLAYVAVVEARIERSAGGARRQIPPKPLDWRTAEIFVPSRKAPSKGVEPGVMITVIEPSDEAVRP</sequence>
<feature type="domain" description="Transglycosylase SLT" evidence="4">
    <location>
        <begin position="105"/>
        <end position="202"/>
    </location>
</feature>
<comment type="caution">
    <text evidence="5">The sequence shown here is derived from an EMBL/GenBank/DDBJ whole genome shotgun (WGS) entry which is preliminary data.</text>
</comment>
<protein>
    <submittedName>
        <fullName evidence="5">Lytic transglycosylase</fullName>
    </submittedName>
</protein>
<name>A0A2W5VFL4_9CAUL</name>
<dbReference type="InterPro" id="IPR008258">
    <property type="entry name" value="Transglycosylase_SLT_dom_1"/>
</dbReference>
<accession>A0A2W5VFL4</accession>
<evidence type="ECO:0000256" key="1">
    <source>
        <dbReference type="ARBA" id="ARBA00007734"/>
    </source>
</evidence>
<feature type="region of interest" description="Disordered" evidence="3">
    <location>
        <begin position="26"/>
        <end position="50"/>
    </location>
</feature>
<organism evidence="5 6">
    <name type="scientific">Caulobacter segnis</name>
    <dbReference type="NCBI Taxonomy" id="88688"/>
    <lineage>
        <taxon>Bacteria</taxon>
        <taxon>Pseudomonadati</taxon>
        <taxon>Pseudomonadota</taxon>
        <taxon>Alphaproteobacteria</taxon>
        <taxon>Caulobacterales</taxon>
        <taxon>Caulobacteraceae</taxon>
        <taxon>Caulobacter</taxon>
    </lineage>
</organism>
<evidence type="ECO:0000256" key="3">
    <source>
        <dbReference type="SAM" id="MobiDB-lite"/>
    </source>
</evidence>
<evidence type="ECO:0000313" key="5">
    <source>
        <dbReference type="EMBL" id="PZR36653.1"/>
    </source>
</evidence>
<dbReference type="PANTHER" id="PTHR37423">
    <property type="entry name" value="SOLUBLE LYTIC MUREIN TRANSGLYCOSYLASE-RELATED"/>
    <property type="match status" value="1"/>
</dbReference>
<evidence type="ECO:0000259" key="4">
    <source>
        <dbReference type="Pfam" id="PF01464"/>
    </source>
</evidence>
<evidence type="ECO:0000313" key="6">
    <source>
        <dbReference type="Proteomes" id="UP000249393"/>
    </source>
</evidence>
<dbReference type="PANTHER" id="PTHR37423:SF2">
    <property type="entry name" value="MEMBRANE-BOUND LYTIC MUREIN TRANSGLYCOSYLASE C"/>
    <property type="match status" value="1"/>
</dbReference>
<dbReference type="EMBL" id="QFQZ01000005">
    <property type="protein sequence ID" value="PZR36653.1"/>
    <property type="molecule type" value="Genomic_DNA"/>
</dbReference>
<reference evidence="5 6" key="1">
    <citation type="submission" date="2017-08" db="EMBL/GenBank/DDBJ databases">
        <title>Infants hospitalized years apart are colonized by the same room-sourced microbial strains.</title>
        <authorList>
            <person name="Brooks B."/>
            <person name="Olm M.R."/>
            <person name="Firek B.A."/>
            <person name="Baker R."/>
            <person name="Thomas B.C."/>
            <person name="Morowitz M.J."/>
            <person name="Banfield J.F."/>
        </authorList>
    </citation>
    <scope>NUCLEOTIDE SEQUENCE [LARGE SCALE GENOMIC DNA]</scope>
    <source>
        <strain evidence="5">S2_003_000_R2_4</strain>
    </source>
</reference>